<organism evidence="1 2">
    <name type="scientific">Cirrhinus mrigala</name>
    <name type="common">Mrigala</name>
    <dbReference type="NCBI Taxonomy" id="683832"/>
    <lineage>
        <taxon>Eukaryota</taxon>
        <taxon>Metazoa</taxon>
        <taxon>Chordata</taxon>
        <taxon>Craniata</taxon>
        <taxon>Vertebrata</taxon>
        <taxon>Euteleostomi</taxon>
        <taxon>Actinopterygii</taxon>
        <taxon>Neopterygii</taxon>
        <taxon>Teleostei</taxon>
        <taxon>Ostariophysi</taxon>
        <taxon>Cypriniformes</taxon>
        <taxon>Cyprinidae</taxon>
        <taxon>Labeoninae</taxon>
        <taxon>Labeonini</taxon>
        <taxon>Cirrhinus</taxon>
    </lineage>
</organism>
<reference evidence="1 2" key="1">
    <citation type="submission" date="2024-05" db="EMBL/GenBank/DDBJ databases">
        <title>Genome sequencing and assembly of Indian major carp, Cirrhinus mrigala (Hamilton, 1822).</title>
        <authorList>
            <person name="Mohindra V."/>
            <person name="Chowdhury L.M."/>
            <person name="Lal K."/>
            <person name="Jena J.K."/>
        </authorList>
    </citation>
    <scope>NUCLEOTIDE SEQUENCE [LARGE SCALE GENOMIC DNA]</scope>
    <source>
        <strain evidence="1">CM1030</strain>
        <tissue evidence="1">Blood</tissue>
    </source>
</reference>
<evidence type="ECO:0000313" key="1">
    <source>
        <dbReference type="EMBL" id="KAL0146559.1"/>
    </source>
</evidence>
<gene>
    <name evidence="1" type="ORF">M9458_058190</name>
</gene>
<dbReference type="PANTHER" id="PTHR23409">
    <property type="entry name" value="RIBONUCLEOSIDE-DIPHOSPHATE REDUCTASE SMALL CHAIN"/>
    <property type="match status" value="1"/>
</dbReference>
<comment type="caution">
    <text evidence="1">The sequence shown here is derived from an EMBL/GenBank/DDBJ whole genome shotgun (WGS) entry which is preliminary data.</text>
</comment>
<sequence>MSELMKKVYYTPSHPGSLGGKERLKRGVLQESGVTLKDKEVEDWLAAQDAYTLHKTAPVKYKRNRVVVYGKDVQFQADLVDIIRQDRRLQKHSNPYSKIIVYRKNYKLIKFYYPVSWYTFNEEDVAFVINTTPSILGYDERHYDGDKGVVIYYKEKHLQNISKVCNTLKPGYYEDVLFLIREINANLPPRVTLGYDHVKNTVFLKAPMNTSLVFYGKLAIILGLKPGVSIGSVNQSREHHVDDAPVVTYAPHQSDIRGAFYSMYIYTDIIEYQSVGDSYVPLLRTVHIEGASNDIVSVRYDKPHYIPVNKSNITDICIEVKDDQNQHVRSRVKKTKGASKKRTVAKRTRRVRAKRLDLFTVPMTQTSIEKNTYVEIPPLSAITDTSPLEFFIAGTGEDYIDLNNTLLYTRIKITKPDGSNIPDGAPVGLINYPGACIFSQVDVSLGDRLITQSSSTDTPSHMDATDPAGENTGLRKRAAFTNASNVVELLAPIHSDIFFQEKLMLNGIDIKIRMTRVKDEFCLMRDDDVAYKLNIVSASLFVKKVSVSPGVRLGHAQALLSTTAKYPIDRVCLKNISIPAGSRVSNQENLFLGTLPKSVILTMTENSAFSGAYDKNPFAFKHFNLEFLALYRDGIQIPSKPFQPEYENGSAVRDFYQLVLATGRHLKNQPLTIDREGFLNGYTLYAFNLSPDEDCSNHVSLIRSGNIRLEARFRQPLRQSITVLVYAIYDSLIEISNRRQVLVDYY</sequence>
<keyword evidence="2" id="KW-1185">Reference proteome</keyword>
<protein>
    <submittedName>
        <fullName evidence="1">Uncharacterized protein</fullName>
    </submittedName>
</protein>
<evidence type="ECO:0000313" key="2">
    <source>
        <dbReference type="Proteomes" id="UP001529510"/>
    </source>
</evidence>
<dbReference type="InterPro" id="IPR000358">
    <property type="entry name" value="RNR_small_fam"/>
</dbReference>
<dbReference type="EMBL" id="JAMKFB020000915">
    <property type="protein sequence ID" value="KAL0146559.1"/>
    <property type="molecule type" value="Genomic_DNA"/>
</dbReference>
<dbReference type="PANTHER" id="PTHR23409:SF21">
    <property type="entry name" value="CAPSID PROTEIN"/>
    <property type="match status" value="1"/>
</dbReference>
<dbReference type="AlphaFoldDB" id="A0ABD0MCP0"/>
<proteinExistence type="predicted"/>
<name>A0ABD0MCP0_CIRMR</name>
<accession>A0ABD0MCP0</accession>
<dbReference type="Proteomes" id="UP001529510">
    <property type="component" value="Unassembled WGS sequence"/>
</dbReference>